<feature type="non-terminal residue" evidence="2">
    <location>
        <position position="82"/>
    </location>
</feature>
<sequence>VSTHPMTEGWAIGTISTKTIHRAEEAREFPNGLPLLVNPLPLPGTVCRETNRALPDGEGASSEGGEAVAADLPPLAGLEKEL</sequence>
<evidence type="ECO:0000313" key="2">
    <source>
        <dbReference type="EMBL" id="JAC63646.1"/>
    </source>
</evidence>
<reference evidence="2" key="1">
    <citation type="submission" date="2014-05" db="EMBL/GenBank/DDBJ databases">
        <title>The transcriptome of the halophilic microalga Tetraselmis sp. GSL018 isolated from the Great Salt Lake, Utah.</title>
        <authorList>
            <person name="Jinkerson R.E."/>
            <person name="D'Adamo S."/>
            <person name="Posewitz M.C."/>
        </authorList>
    </citation>
    <scope>NUCLEOTIDE SEQUENCE</scope>
    <source>
        <strain evidence="2">GSL018</strain>
    </source>
</reference>
<organism evidence="2">
    <name type="scientific">Tetraselmis sp. GSL018</name>
    <dbReference type="NCBI Taxonomy" id="582737"/>
    <lineage>
        <taxon>Eukaryota</taxon>
        <taxon>Viridiplantae</taxon>
        <taxon>Chlorophyta</taxon>
        <taxon>core chlorophytes</taxon>
        <taxon>Chlorodendrophyceae</taxon>
        <taxon>Chlorodendrales</taxon>
        <taxon>Chlorodendraceae</taxon>
        <taxon>Tetraselmis</taxon>
    </lineage>
</organism>
<proteinExistence type="predicted"/>
<dbReference type="AlphaFoldDB" id="A0A061QZF0"/>
<protein>
    <submittedName>
        <fullName evidence="2">Uncharacterized protein</fullName>
    </submittedName>
</protein>
<feature type="region of interest" description="Disordered" evidence="1">
    <location>
        <begin position="50"/>
        <end position="82"/>
    </location>
</feature>
<feature type="non-terminal residue" evidence="2">
    <location>
        <position position="1"/>
    </location>
</feature>
<gene>
    <name evidence="2" type="ORF">TSPGSL018_20116</name>
</gene>
<accession>A0A061QZF0</accession>
<evidence type="ECO:0000256" key="1">
    <source>
        <dbReference type="SAM" id="MobiDB-lite"/>
    </source>
</evidence>
<dbReference type="EMBL" id="GBEZ01023226">
    <property type="protein sequence ID" value="JAC63646.1"/>
    <property type="molecule type" value="Transcribed_RNA"/>
</dbReference>
<name>A0A061QZF0_9CHLO</name>
<feature type="compositionally biased region" description="Low complexity" evidence="1">
    <location>
        <begin position="57"/>
        <end position="70"/>
    </location>
</feature>